<dbReference type="Proteomes" id="UP000252706">
    <property type="component" value="Unassembled WGS sequence"/>
</dbReference>
<dbReference type="Gene3D" id="1.20.1250.20">
    <property type="entry name" value="MFS general substrate transporter like domains"/>
    <property type="match status" value="2"/>
</dbReference>
<sequence>MELQNKATSLWGNFFNVKMVQIRTFHMTWFAFFSCFFAWFGIAPLMIIVRDELNLTKNQVGWSIIASVTVTVFARFFIGWLCDRIGPRLAYTYLLMLGAFPVALIGLADSFEAFLFFRLLIGVIGAAFVITQYHTTVMFAPNVVGTANATSAGWGNLGGGVTQFAMPMVFSMFVVGFGFSEAVGWRLSMVVVGCVIFLTGIAYYFLTQDAPDGNFKELREKGMMPPKKSVTGDYFRAMADYRVWVLFLIYGACFGIELTVNNVAALYFYDYFDLSLVAAGGVAASFGLMNIFARTLGGIFGDNFGALWGLKGRSFWLFVVLLGEGCALMIFSQMQVLFLALPMLIIFSLFTQMAEGATYSVVPFINKKALGAVAGVVGAGGNAGAVAAGFLFKGAMEWNDVFLIIGITVACASVLAFFVRFSEEQEEEERANLEAAHLNTLRVRADRANAALARSVDVVEQYNRAHPENAKSF</sequence>
<comment type="subcellular location">
    <subcellularLocation>
        <location evidence="1">Membrane</location>
        <topology evidence="1">Multi-pass membrane protein</topology>
    </subcellularLocation>
</comment>
<dbReference type="AlphaFoldDB" id="A0A366X6R9"/>
<keyword evidence="3 7" id="KW-0812">Transmembrane</keyword>
<keyword evidence="4 7" id="KW-1133">Transmembrane helix</keyword>
<dbReference type="EMBL" id="QOCE01000009">
    <property type="protein sequence ID" value="RBW60911.1"/>
    <property type="molecule type" value="Genomic_DNA"/>
</dbReference>
<comment type="caution">
    <text evidence="9">The sequence shown here is derived from an EMBL/GenBank/DDBJ whole genome shotgun (WGS) entry which is preliminary data.</text>
</comment>
<accession>A0A366X6R9</accession>
<evidence type="ECO:0000256" key="1">
    <source>
        <dbReference type="ARBA" id="ARBA00004141"/>
    </source>
</evidence>
<keyword evidence="5" id="KW-0534">Nitrate assimilation</keyword>
<evidence type="ECO:0000259" key="8">
    <source>
        <dbReference type="PROSITE" id="PS50850"/>
    </source>
</evidence>
<feature type="domain" description="Major facilitator superfamily (MFS) profile" evidence="8">
    <location>
        <begin position="24"/>
        <end position="424"/>
    </location>
</feature>
<feature type="transmembrane region" description="Helical" evidence="7">
    <location>
        <begin position="90"/>
        <end position="108"/>
    </location>
</feature>
<feature type="transmembrane region" description="Helical" evidence="7">
    <location>
        <begin position="337"/>
        <end position="357"/>
    </location>
</feature>
<dbReference type="GO" id="GO:0016020">
    <property type="term" value="C:membrane"/>
    <property type="evidence" value="ECO:0007669"/>
    <property type="project" value="UniProtKB-SubCell"/>
</dbReference>
<dbReference type="PANTHER" id="PTHR23515">
    <property type="entry name" value="HIGH-AFFINITY NITRATE TRANSPORTER 2.3"/>
    <property type="match status" value="1"/>
</dbReference>
<dbReference type="PROSITE" id="PS50850">
    <property type="entry name" value="MFS"/>
    <property type="match status" value="1"/>
</dbReference>
<dbReference type="InterPro" id="IPR036259">
    <property type="entry name" value="MFS_trans_sf"/>
</dbReference>
<dbReference type="Pfam" id="PF07690">
    <property type="entry name" value="MFS_1"/>
    <property type="match status" value="1"/>
</dbReference>
<feature type="transmembrane region" description="Helical" evidence="7">
    <location>
        <begin position="274"/>
        <end position="293"/>
    </location>
</feature>
<evidence type="ECO:0000256" key="2">
    <source>
        <dbReference type="ARBA" id="ARBA00008432"/>
    </source>
</evidence>
<reference evidence="9 10" key="1">
    <citation type="submission" date="2018-07" db="EMBL/GenBank/DDBJ databases">
        <title>Modular assembly of carbohydrate-degrading microbial communities in the ocean.</title>
        <authorList>
            <person name="Enke T.N."/>
            <person name="Datta M.S."/>
            <person name="Schwartzman J.A."/>
            <person name="Cermak N."/>
            <person name="Schmitz D.A."/>
            <person name="Barrere J."/>
            <person name="Cordero O.X."/>
        </authorList>
    </citation>
    <scope>NUCLEOTIDE SEQUENCE [LARGE SCALE GENOMIC DNA]</scope>
    <source>
        <strain evidence="9 10">C3M10</strain>
    </source>
</reference>
<dbReference type="PROSITE" id="PS51257">
    <property type="entry name" value="PROKAR_LIPOPROTEIN"/>
    <property type="match status" value="1"/>
</dbReference>
<organism evidence="9 10">
    <name type="scientific">Phaeobacter gallaeciensis</name>
    <dbReference type="NCBI Taxonomy" id="60890"/>
    <lineage>
        <taxon>Bacteria</taxon>
        <taxon>Pseudomonadati</taxon>
        <taxon>Pseudomonadota</taxon>
        <taxon>Alphaproteobacteria</taxon>
        <taxon>Rhodobacterales</taxon>
        <taxon>Roseobacteraceae</taxon>
        <taxon>Phaeobacter</taxon>
    </lineage>
</organism>
<evidence type="ECO:0000256" key="6">
    <source>
        <dbReference type="ARBA" id="ARBA00023136"/>
    </source>
</evidence>
<feature type="transmembrane region" description="Helical" evidence="7">
    <location>
        <begin position="243"/>
        <end position="268"/>
    </location>
</feature>
<name>A0A366X6R9_9RHOB</name>
<feature type="transmembrane region" description="Helical" evidence="7">
    <location>
        <begin position="398"/>
        <end position="419"/>
    </location>
</feature>
<evidence type="ECO:0000256" key="3">
    <source>
        <dbReference type="ARBA" id="ARBA00022692"/>
    </source>
</evidence>
<evidence type="ECO:0000313" key="9">
    <source>
        <dbReference type="EMBL" id="RBW60911.1"/>
    </source>
</evidence>
<feature type="transmembrane region" description="Helical" evidence="7">
    <location>
        <begin position="314"/>
        <end position="331"/>
    </location>
</feature>
<evidence type="ECO:0000256" key="7">
    <source>
        <dbReference type="SAM" id="Phobius"/>
    </source>
</evidence>
<feature type="transmembrane region" description="Helical" evidence="7">
    <location>
        <begin position="28"/>
        <end position="48"/>
    </location>
</feature>
<comment type="similarity">
    <text evidence="2">Belongs to the major facilitator superfamily. Nitrate/nitrite porter (TC 2.A.1.8) family.</text>
</comment>
<dbReference type="InterPro" id="IPR011701">
    <property type="entry name" value="MFS"/>
</dbReference>
<proteinExistence type="inferred from homology"/>
<dbReference type="InterPro" id="IPR020846">
    <property type="entry name" value="MFS_dom"/>
</dbReference>
<dbReference type="GO" id="GO:0015112">
    <property type="term" value="F:nitrate transmembrane transporter activity"/>
    <property type="evidence" value="ECO:0007669"/>
    <property type="project" value="InterPro"/>
</dbReference>
<evidence type="ECO:0000256" key="4">
    <source>
        <dbReference type="ARBA" id="ARBA00022989"/>
    </source>
</evidence>
<dbReference type="RefSeq" id="WP_113821941.1">
    <property type="nucleotide sequence ID" value="NZ_QOCE01000009.1"/>
</dbReference>
<evidence type="ECO:0000256" key="5">
    <source>
        <dbReference type="ARBA" id="ARBA00023063"/>
    </source>
</evidence>
<protein>
    <submittedName>
        <fullName evidence="9">MFS transporter</fullName>
    </submittedName>
</protein>
<feature type="transmembrane region" description="Helical" evidence="7">
    <location>
        <begin position="185"/>
        <end position="206"/>
    </location>
</feature>
<feature type="transmembrane region" description="Helical" evidence="7">
    <location>
        <begin position="154"/>
        <end position="179"/>
    </location>
</feature>
<dbReference type="InterPro" id="IPR044772">
    <property type="entry name" value="NO3_transporter"/>
</dbReference>
<dbReference type="OrthoDB" id="9771451at2"/>
<keyword evidence="6 7" id="KW-0472">Membrane</keyword>
<evidence type="ECO:0000313" key="10">
    <source>
        <dbReference type="Proteomes" id="UP000252706"/>
    </source>
</evidence>
<dbReference type="SUPFAM" id="SSF103473">
    <property type="entry name" value="MFS general substrate transporter"/>
    <property type="match status" value="1"/>
</dbReference>
<feature type="transmembrane region" description="Helical" evidence="7">
    <location>
        <begin position="60"/>
        <end position="78"/>
    </location>
</feature>
<dbReference type="GO" id="GO:0042128">
    <property type="term" value="P:nitrate assimilation"/>
    <property type="evidence" value="ECO:0007669"/>
    <property type="project" value="UniProtKB-KW"/>
</dbReference>
<feature type="transmembrane region" description="Helical" evidence="7">
    <location>
        <begin position="369"/>
        <end position="392"/>
    </location>
</feature>
<gene>
    <name evidence="9" type="ORF">DS909_02885</name>
</gene>